<evidence type="ECO:0000259" key="8">
    <source>
        <dbReference type="PROSITE" id="PS52029"/>
    </source>
</evidence>
<evidence type="ECO:0000256" key="7">
    <source>
        <dbReference type="SAM" id="MobiDB-lite"/>
    </source>
</evidence>
<dbReference type="SUPFAM" id="SSF47090">
    <property type="entry name" value="PGBD-like"/>
    <property type="match status" value="1"/>
</dbReference>
<evidence type="ECO:0000256" key="5">
    <source>
        <dbReference type="ARBA" id="ARBA00023316"/>
    </source>
</evidence>
<keyword evidence="4 6" id="KW-0573">Peptidoglycan synthesis</keyword>
<dbReference type="InterPro" id="IPR050979">
    <property type="entry name" value="LD-transpeptidase"/>
</dbReference>
<comment type="pathway">
    <text evidence="1 6">Cell wall biogenesis; peptidoglycan biosynthesis.</text>
</comment>
<dbReference type="InterPro" id="IPR002477">
    <property type="entry name" value="Peptidoglycan-bd-like"/>
</dbReference>
<keyword evidence="5 6" id="KW-0961">Cell wall biogenesis/degradation</keyword>
<keyword evidence="3 6" id="KW-0133">Cell shape</keyword>
<dbReference type="CDD" id="cd16913">
    <property type="entry name" value="YkuD_like"/>
    <property type="match status" value="1"/>
</dbReference>
<dbReference type="SUPFAM" id="SSF141523">
    <property type="entry name" value="L,D-transpeptidase catalytic domain-like"/>
    <property type="match status" value="1"/>
</dbReference>
<organism evidence="9 10">
    <name type="scientific">Luteipulveratus flavus</name>
    <dbReference type="NCBI Taxonomy" id="3031728"/>
    <lineage>
        <taxon>Bacteria</taxon>
        <taxon>Bacillati</taxon>
        <taxon>Actinomycetota</taxon>
        <taxon>Actinomycetes</taxon>
        <taxon>Micrococcales</taxon>
        <taxon>Dermacoccaceae</taxon>
        <taxon>Luteipulveratus</taxon>
    </lineage>
</organism>
<evidence type="ECO:0000313" key="10">
    <source>
        <dbReference type="Proteomes" id="UP001528912"/>
    </source>
</evidence>
<name>A0ABT6CF11_9MICO</name>
<dbReference type="InterPro" id="IPR036366">
    <property type="entry name" value="PGBDSf"/>
</dbReference>
<feature type="active site" description="Proton donor/acceptor" evidence="6">
    <location>
        <position position="220"/>
    </location>
</feature>
<feature type="domain" description="L,D-TPase catalytic" evidence="8">
    <location>
        <begin position="133"/>
        <end position="260"/>
    </location>
</feature>
<evidence type="ECO:0000256" key="1">
    <source>
        <dbReference type="ARBA" id="ARBA00004752"/>
    </source>
</evidence>
<dbReference type="PANTHER" id="PTHR30582:SF2">
    <property type="entry name" value="L,D-TRANSPEPTIDASE YCIB-RELATED"/>
    <property type="match status" value="1"/>
</dbReference>
<evidence type="ECO:0000256" key="6">
    <source>
        <dbReference type="PROSITE-ProRule" id="PRU01373"/>
    </source>
</evidence>
<dbReference type="Gene3D" id="2.40.440.10">
    <property type="entry name" value="L,D-transpeptidase catalytic domain-like"/>
    <property type="match status" value="1"/>
</dbReference>
<evidence type="ECO:0000256" key="3">
    <source>
        <dbReference type="ARBA" id="ARBA00022960"/>
    </source>
</evidence>
<dbReference type="RefSeq" id="WP_277193147.1">
    <property type="nucleotide sequence ID" value="NZ_JAROAV010000043.1"/>
</dbReference>
<dbReference type="Proteomes" id="UP001528912">
    <property type="component" value="Unassembled WGS sequence"/>
</dbReference>
<keyword evidence="10" id="KW-1185">Reference proteome</keyword>
<dbReference type="EMBL" id="JAROAV010000043">
    <property type="protein sequence ID" value="MDF8265886.1"/>
    <property type="molecule type" value="Genomic_DNA"/>
</dbReference>
<dbReference type="Gene3D" id="1.10.101.10">
    <property type="entry name" value="PGBD-like superfamily/PGBD"/>
    <property type="match status" value="1"/>
</dbReference>
<sequence length="260" mass="27377">MTSSSTSDESSGTPSESPSTGPSTPTPPAPTTTTAPPSPGSRAEQPAPAPEPGRDAVLRVGDSGPDVLAVQQRLRDLGYWALAPDGTYGSSTKQAVYALQKASGIGRNGRVDTATRAALDQGVVPRSRTGAGEAVEIDLDRQLLLAVEGGRVRAVINASSGNGETFTVTDKKTGTETEYRARTPRGSFRVYLEDDKNHESTLELGSMWRPKYFHGGIAVHGSGSIPPFPASHGCVRVSNSAMNWLWDTWGLPIGTPVTVY</sequence>
<dbReference type="InterPro" id="IPR038063">
    <property type="entry name" value="Transpep_catalytic_dom"/>
</dbReference>
<keyword evidence="2" id="KW-0808">Transferase</keyword>
<evidence type="ECO:0000256" key="2">
    <source>
        <dbReference type="ARBA" id="ARBA00022679"/>
    </source>
</evidence>
<protein>
    <submittedName>
        <fullName evidence="9">L,D-transpeptidase family protein</fullName>
    </submittedName>
</protein>
<feature type="compositionally biased region" description="Low complexity" evidence="7">
    <location>
        <begin position="1"/>
        <end position="23"/>
    </location>
</feature>
<feature type="active site" description="Nucleophile" evidence="6">
    <location>
        <position position="234"/>
    </location>
</feature>
<dbReference type="Pfam" id="PF01471">
    <property type="entry name" value="PG_binding_1"/>
    <property type="match status" value="1"/>
</dbReference>
<evidence type="ECO:0000256" key="4">
    <source>
        <dbReference type="ARBA" id="ARBA00022984"/>
    </source>
</evidence>
<dbReference type="PROSITE" id="PS52029">
    <property type="entry name" value="LD_TPASE"/>
    <property type="match status" value="1"/>
</dbReference>
<dbReference type="InterPro" id="IPR036365">
    <property type="entry name" value="PGBD-like_sf"/>
</dbReference>
<reference evidence="9 10" key="1">
    <citation type="submission" date="2023-03" db="EMBL/GenBank/DDBJ databases">
        <title>YIM 133296 draft genome.</title>
        <authorList>
            <person name="Xiong L."/>
        </authorList>
    </citation>
    <scope>NUCLEOTIDE SEQUENCE [LARGE SCALE GENOMIC DNA]</scope>
    <source>
        <strain evidence="9 10">YIM 133296</strain>
    </source>
</reference>
<dbReference type="PANTHER" id="PTHR30582">
    <property type="entry name" value="L,D-TRANSPEPTIDASE"/>
    <property type="match status" value="1"/>
</dbReference>
<comment type="caution">
    <text evidence="9">The sequence shown here is derived from an EMBL/GenBank/DDBJ whole genome shotgun (WGS) entry which is preliminary data.</text>
</comment>
<gene>
    <name evidence="9" type="ORF">P4R38_16685</name>
</gene>
<feature type="region of interest" description="Disordered" evidence="7">
    <location>
        <begin position="1"/>
        <end position="61"/>
    </location>
</feature>
<dbReference type="InterPro" id="IPR005490">
    <property type="entry name" value="LD_TPept_cat_dom"/>
</dbReference>
<evidence type="ECO:0000313" key="9">
    <source>
        <dbReference type="EMBL" id="MDF8265886.1"/>
    </source>
</evidence>
<dbReference type="Pfam" id="PF03734">
    <property type="entry name" value="YkuD"/>
    <property type="match status" value="1"/>
</dbReference>
<proteinExistence type="predicted"/>
<accession>A0ABT6CF11</accession>